<evidence type="ECO:0000256" key="1">
    <source>
        <dbReference type="ARBA" id="ARBA00007009"/>
    </source>
</evidence>
<comment type="caution">
    <text evidence="5">The sequence shown here is derived from an EMBL/GenBank/DDBJ whole genome shotgun (WGS) entry which is preliminary data.</text>
</comment>
<reference evidence="5" key="1">
    <citation type="submission" date="2021-02" db="EMBL/GenBank/DDBJ databases">
        <title>Genome sequence Cadophora malorum strain M34.</title>
        <authorList>
            <person name="Stefanovic E."/>
            <person name="Vu D."/>
            <person name="Scully C."/>
            <person name="Dijksterhuis J."/>
            <person name="Roader J."/>
            <person name="Houbraken J."/>
        </authorList>
    </citation>
    <scope>NUCLEOTIDE SEQUENCE</scope>
    <source>
        <strain evidence="5">M34</strain>
    </source>
</reference>
<dbReference type="GO" id="GO:0030418">
    <property type="term" value="P:nicotianamine biosynthetic process"/>
    <property type="evidence" value="ECO:0007669"/>
    <property type="project" value="InterPro"/>
</dbReference>
<feature type="compositionally biased region" description="Low complexity" evidence="4">
    <location>
        <begin position="25"/>
        <end position="39"/>
    </location>
</feature>
<evidence type="ECO:0000313" key="5">
    <source>
        <dbReference type="EMBL" id="KAG4418138.1"/>
    </source>
</evidence>
<dbReference type="SUPFAM" id="SSF53335">
    <property type="entry name" value="S-adenosyl-L-methionine-dependent methyltransferases"/>
    <property type="match status" value="1"/>
</dbReference>
<protein>
    <recommendedName>
        <fullName evidence="7">Nicotianamine synthase</fullName>
    </recommendedName>
</protein>
<dbReference type="PROSITE" id="PS51142">
    <property type="entry name" value="NAS"/>
    <property type="match status" value="1"/>
</dbReference>
<evidence type="ECO:0000313" key="6">
    <source>
        <dbReference type="Proteomes" id="UP000664132"/>
    </source>
</evidence>
<dbReference type="InterPro" id="IPR004298">
    <property type="entry name" value="Nicotian_synth"/>
</dbReference>
<dbReference type="GO" id="GO:0030410">
    <property type="term" value="F:nicotianamine synthase activity"/>
    <property type="evidence" value="ECO:0007669"/>
    <property type="project" value="InterPro"/>
</dbReference>
<gene>
    <name evidence="5" type="ORF">IFR04_008731</name>
</gene>
<proteinExistence type="inferred from homology"/>
<dbReference type="InterPro" id="IPR029063">
    <property type="entry name" value="SAM-dependent_MTases_sf"/>
</dbReference>
<dbReference type="EMBL" id="JAFJYH010000136">
    <property type="protein sequence ID" value="KAG4418138.1"/>
    <property type="molecule type" value="Genomic_DNA"/>
</dbReference>
<evidence type="ECO:0000256" key="4">
    <source>
        <dbReference type="SAM" id="MobiDB-lite"/>
    </source>
</evidence>
<dbReference type="PANTHER" id="PTHR32266:SF12">
    <property type="entry name" value="NICOTIANAMINE SYNTHASE 3"/>
    <property type="match status" value="1"/>
</dbReference>
<evidence type="ECO:0000256" key="3">
    <source>
        <dbReference type="ARBA" id="ARBA00022691"/>
    </source>
</evidence>
<dbReference type="Gene3D" id="3.40.50.150">
    <property type="entry name" value="Vaccinia Virus protein VP39"/>
    <property type="match status" value="1"/>
</dbReference>
<comment type="similarity">
    <text evidence="1">Belongs to the nicotianamine synthase (NAS)-like family.</text>
</comment>
<sequence length="356" mass="38578">MLAACKIKPETGSEPASQTKKKHSPSSSTSSTTLGMTGDTGDEEAERLISQLLDIYKKLETIGGDSLKPGDEVDNLFMSLVGMCIKTISEAVTNKVLNDPRIVPILPSLHRLCGTAECHLESHWAKYISGDSSSSSSSEEVQARLSQFPYYSNYTDLTRMELSALISLLTPSCAPLQRFAFIGSGPLPLTSLCISQTASTFLPLNPSQVTSNTTTETKIEVLNIDINPTAITESKHLCALLGRSANGMKFQCSPATAPELDLSGFDVVYLAALVGSTQAEKEDLLESVVARMREGAYLVVRSAERLRRVLYAEFDPTSEKVLKCLDICLAVHPYNNVVNSVIIGKVKSRQAAEELH</sequence>
<name>A0A8H7W9U3_9HELO</name>
<keyword evidence="3" id="KW-0949">S-adenosyl-L-methionine</keyword>
<evidence type="ECO:0008006" key="7">
    <source>
        <dbReference type="Google" id="ProtNLM"/>
    </source>
</evidence>
<accession>A0A8H7W9U3</accession>
<organism evidence="5 6">
    <name type="scientific">Cadophora malorum</name>
    <dbReference type="NCBI Taxonomy" id="108018"/>
    <lineage>
        <taxon>Eukaryota</taxon>
        <taxon>Fungi</taxon>
        <taxon>Dikarya</taxon>
        <taxon>Ascomycota</taxon>
        <taxon>Pezizomycotina</taxon>
        <taxon>Leotiomycetes</taxon>
        <taxon>Helotiales</taxon>
        <taxon>Ploettnerulaceae</taxon>
        <taxon>Cadophora</taxon>
    </lineage>
</organism>
<dbReference type="CDD" id="cd02440">
    <property type="entry name" value="AdoMet_MTases"/>
    <property type="match status" value="1"/>
</dbReference>
<dbReference type="AlphaFoldDB" id="A0A8H7W9U3"/>
<keyword evidence="6" id="KW-1185">Reference proteome</keyword>
<dbReference type="PANTHER" id="PTHR32266">
    <property type="entry name" value="NICOTIANAMINE SYNTHASE 3"/>
    <property type="match status" value="1"/>
</dbReference>
<feature type="region of interest" description="Disordered" evidence="4">
    <location>
        <begin position="1"/>
        <end position="41"/>
    </location>
</feature>
<dbReference type="OrthoDB" id="1858069at2759"/>
<evidence type="ECO:0000256" key="2">
    <source>
        <dbReference type="ARBA" id="ARBA00022679"/>
    </source>
</evidence>
<keyword evidence="2" id="KW-0808">Transferase</keyword>
<dbReference type="Pfam" id="PF03059">
    <property type="entry name" value="NAS"/>
    <property type="match status" value="1"/>
</dbReference>
<dbReference type="Proteomes" id="UP000664132">
    <property type="component" value="Unassembled WGS sequence"/>
</dbReference>